<dbReference type="eggNOG" id="ENOG502ZJ8G">
    <property type="taxonomic scope" value="Bacteria"/>
</dbReference>
<evidence type="ECO:0000313" key="2">
    <source>
        <dbReference type="EMBL" id="CCH54308.1"/>
    </source>
</evidence>
<accession>I2GK83</accession>
<keyword evidence="1" id="KW-1133">Transmembrane helix</keyword>
<evidence type="ECO:0000313" key="3">
    <source>
        <dbReference type="Proteomes" id="UP000009309"/>
    </source>
</evidence>
<keyword evidence="1" id="KW-0812">Transmembrane</keyword>
<dbReference type="Proteomes" id="UP000009309">
    <property type="component" value="Unassembled WGS sequence"/>
</dbReference>
<proteinExistence type="predicted"/>
<dbReference type="AlphaFoldDB" id="I2GK83"/>
<dbReference type="OrthoDB" id="961678at2"/>
<keyword evidence="3" id="KW-1185">Reference proteome</keyword>
<sequence length="128" mass="14387">MKQATLDIRQQIKWLGGLLAVWLLVWLYTRPEAATAPTSKQAYLSCDVPNTAADESHCVPQVHGNASVAIISQRAGFSFTSPLFILPGWTSEIYRQLIVFAAERPFHSYYSFGFLRSIFEHQITINAP</sequence>
<dbReference type="EMBL" id="CAIT01000006">
    <property type="protein sequence ID" value="CCH54308.1"/>
    <property type="molecule type" value="Genomic_DNA"/>
</dbReference>
<keyword evidence="1" id="KW-0472">Membrane</keyword>
<feature type="transmembrane region" description="Helical" evidence="1">
    <location>
        <begin position="12"/>
        <end position="29"/>
    </location>
</feature>
<comment type="caution">
    <text evidence="2">The sequence shown here is derived from an EMBL/GenBank/DDBJ whole genome shotgun (WGS) entry which is preliminary data.</text>
</comment>
<protein>
    <submittedName>
        <fullName evidence="2">Uncharacterized protein</fullName>
    </submittedName>
</protein>
<dbReference type="RefSeq" id="WP_009282888.1">
    <property type="nucleotide sequence ID" value="NZ_CAIT01000006.1"/>
</dbReference>
<organism evidence="2 3">
    <name type="scientific">Fibrisoma limi BUZ 3</name>
    <dbReference type="NCBI Taxonomy" id="1185876"/>
    <lineage>
        <taxon>Bacteria</taxon>
        <taxon>Pseudomonadati</taxon>
        <taxon>Bacteroidota</taxon>
        <taxon>Cytophagia</taxon>
        <taxon>Cytophagales</taxon>
        <taxon>Spirosomataceae</taxon>
        <taxon>Fibrisoma</taxon>
    </lineage>
</organism>
<name>I2GK83_9BACT</name>
<dbReference type="STRING" id="1185876.BN8_03466"/>
<reference evidence="2 3" key="1">
    <citation type="journal article" date="2012" name="J. Bacteriol.">
        <title>Genome Sequence of the Filamentous Bacterium Fibrisoma limi BUZ 3T.</title>
        <authorList>
            <person name="Filippini M."/>
            <person name="Qi W."/>
            <person name="Jaenicke S."/>
            <person name="Goesmann A."/>
            <person name="Smits T.H."/>
            <person name="Bagheri H.C."/>
        </authorList>
    </citation>
    <scope>NUCLEOTIDE SEQUENCE [LARGE SCALE GENOMIC DNA]</scope>
    <source>
        <strain evidence="3">BUZ 3T</strain>
    </source>
</reference>
<gene>
    <name evidence="2" type="ORF">BN8_03466</name>
</gene>
<evidence type="ECO:0000256" key="1">
    <source>
        <dbReference type="SAM" id="Phobius"/>
    </source>
</evidence>